<organism evidence="4 5">
    <name type="scientific">Isoptericola sediminis</name>
    <dbReference type="NCBI Taxonomy" id="2733572"/>
    <lineage>
        <taxon>Bacteria</taxon>
        <taxon>Bacillati</taxon>
        <taxon>Actinomycetota</taxon>
        <taxon>Actinomycetes</taxon>
        <taxon>Micrococcales</taxon>
        <taxon>Promicromonosporaceae</taxon>
        <taxon>Isoptericola</taxon>
    </lineage>
</organism>
<dbReference type="Gene3D" id="2.130.10.10">
    <property type="entry name" value="YVTN repeat-like/Quinoprotein amine dehydrogenase"/>
    <property type="match status" value="2"/>
</dbReference>
<evidence type="ECO:0000256" key="2">
    <source>
        <dbReference type="SAM" id="Phobius"/>
    </source>
</evidence>
<proteinExistence type="predicted"/>
<feature type="region of interest" description="Disordered" evidence="1">
    <location>
        <begin position="1"/>
        <end position="41"/>
    </location>
</feature>
<dbReference type="InterPro" id="IPR011047">
    <property type="entry name" value="Quinoprotein_ADH-like_sf"/>
</dbReference>
<protein>
    <submittedName>
        <fullName evidence="4">PQQ-binding-like beta-propeller repeat protein</fullName>
    </submittedName>
</protein>
<dbReference type="PANTHER" id="PTHR34512">
    <property type="entry name" value="CELL SURFACE PROTEIN"/>
    <property type="match status" value="1"/>
</dbReference>
<feature type="transmembrane region" description="Helical" evidence="2">
    <location>
        <begin position="64"/>
        <end position="83"/>
    </location>
</feature>
<keyword evidence="2" id="KW-1133">Transmembrane helix</keyword>
<dbReference type="PANTHER" id="PTHR34512:SF30">
    <property type="entry name" value="OUTER MEMBRANE PROTEIN ASSEMBLY FACTOR BAMB"/>
    <property type="match status" value="1"/>
</dbReference>
<dbReference type="InterPro" id="IPR015943">
    <property type="entry name" value="WD40/YVTN_repeat-like_dom_sf"/>
</dbReference>
<evidence type="ECO:0000256" key="1">
    <source>
        <dbReference type="SAM" id="MobiDB-lite"/>
    </source>
</evidence>
<dbReference type="SMART" id="SM00564">
    <property type="entry name" value="PQQ"/>
    <property type="match status" value="4"/>
</dbReference>
<sequence length="525" mass="53406">MPRRPDPVQIDLAPDEGEEDDGGRGPGVDGSTRGAAPGGPGWFRRHVAGPLGARWRAASPRLRVGAVGVAALAVLGTAAGVAVTDSRADAAHAAHMATMPGGVADLSTPLREVWRVATDDGVLAVLPDGVVVTRADSELLAVDTTTGDEVWRHALGEQPRCGPRPTFPVEFVEPVDRLVCLEGAPARRAVVVDAAGQVQGRRDLGLVNDRTLETWTAGAPRVEPGPDGSVAVGARSAALLTVDDADEAATRLAAIQQSEDWQDPVLRLQDAASGAERARVPVELRTAAELRACGLASGPEGQDLISIHTSVLTTSSTVRLAVCGSSTAMLPDGSTVDGLALPSVDGGWNLFEGGGTRLTDASGRGDVVVVRGYVFEPMAVDSRTGPLFARSRGGLTAYDSTGQEVWSADVGTVHGVLARAGGTVVAQVGSDAGLVGIDVATGAVRWTRDDLRTTGAGPRGGGVVTDGTLVLLPAVGADGSAGLLALDLADGTTRWHTDAVGTVRVAAIGGSVVRTADDAIVGLAS</sequence>
<evidence type="ECO:0000313" key="5">
    <source>
        <dbReference type="Proteomes" id="UP000557204"/>
    </source>
</evidence>
<accession>A0A849K0N8</accession>
<dbReference type="AlphaFoldDB" id="A0A849K0N8"/>
<keyword evidence="2" id="KW-0472">Membrane</keyword>
<feature type="domain" description="Pyrrolo-quinoline quinone repeat" evidence="3">
    <location>
        <begin position="391"/>
        <end position="499"/>
    </location>
</feature>
<dbReference type="Proteomes" id="UP000557204">
    <property type="component" value="Unassembled WGS sequence"/>
</dbReference>
<reference evidence="4 5" key="1">
    <citation type="submission" date="2020-05" db="EMBL/GenBank/DDBJ databases">
        <title>Genome sequence of Isoptericola sp. JC619 isolated from Chilika lagoon, India.</title>
        <authorList>
            <person name="Kumar D."/>
            <person name="Appam K."/>
            <person name="Gandham S."/>
            <person name="Uppada J."/>
            <person name="Sasikala C."/>
            <person name="Venkata Ramana C."/>
        </authorList>
    </citation>
    <scope>NUCLEOTIDE SEQUENCE [LARGE SCALE GENOMIC DNA]</scope>
    <source>
        <strain evidence="4 5">JC619</strain>
    </source>
</reference>
<dbReference type="InterPro" id="IPR018391">
    <property type="entry name" value="PQQ_b-propeller_rpt"/>
</dbReference>
<name>A0A849K0N8_9MICO</name>
<gene>
    <name evidence="4" type="ORF">HLI28_03965</name>
</gene>
<dbReference type="SUPFAM" id="SSF50998">
    <property type="entry name" value="Quinoprotein alcohol dehydrogenase-like"/>
    <property type="match status" value="1"/>
</dbReference>
<dbReference type="Pfam" id="PF13360">
    <property type="entry name" value="PQQ_2"/>
    <property type="match status" value="1"/>
</dbReference>
<keyword evidence="2" id="KW-0812">Transmembrane</keyword>
<evidence type="ECO:0000313" key="4">
    <source>
        <dbReference type="EMBL" id="NNU26698.1"/>
    </source>
</evidence>
<dbReference type="RefSeq" id="WP_171246211.1">
    <property type="nucleotide sequence ID" value="NZ_JABFAJ010000007.1"/>
</dbReference>
<evidence type="ECO:0000259" key="3">
    <source>
        <dbReference type="Pfam" id="PF13360"/>
    </source>
</evidence>
<dbReference type="EMBL" id="JABFAJ010000007">
    <property type="protein sequence ID" value="NNU26698.1"/>
    <property type="molecule type" value="Genomic_DNA"/>
</dbReference>
<keyword evidence="5" id="KW-1185">Reference proteome</keyword>
<dbReference type="InterPro" id="IPR002372">
    <property type="entry name" value="PQQ_rpt_dom"/>
</dbReference>
<comment type="caution">
    <text evidence="4">The sequence shown here is derived from an EMBL/GenBank/DDBJ whole genome shotgun (WGS) entry which is preliminary data.</text>
</comment>